<dbReference type="GO" id="GO:0005886">
    <property type="term" value="C:plasma membrane"/>
    <property type="evidence" value="ECO:0007669"/>
    <property type="project" value="UniProtKB-SubCell"/>
</dbReference>
<keyword evidence="3" id="KW-0813">Transport</keyword>
<dbReference type="GO" id="GO:0022857">
    <property type="term" value="F:transmembrane transporter activity"/>
    <property type="evidence" value="ECO:0007669"/>
    <property type="project" value="InterPro"/>
</dbReference>
<evidence type="ECO:0000256" key="6">
    <source>
        <dbReference type="ARBA" id="ARBA00023136"/>
    </source>
</evidence>
<feature type="transmembrane region" description="Helical" evidence="7">
    <location>
        <begin position="329"/>
        <end position="352"/>
    </location>
</feature>
<accession>A0A060RHJ8</accession>
<keyword evidence="6 7" id="KW-0472">Membrane</keyword>
<comment type="subcellular location">
    <subcellularLocation>
        <location evidence="1">Cell membrane</location>
        <topology evidence="1">Multi-pass membrane protein</topology>
    </subcellularLocation>
</comment>
<evidence type="ECO:0000256" key="4">
    <source>
        <dbReference type="ARBA" id="ARBA00022692"/>
    </source>
</evidence>
<evidence type="ECO:0000256" key="7">
    <source>
        <dbReference type="SAM" id="Phobius"/>
    </source>
</evidence>
<dbReference type="Gene3D" id="1.20.1250.20">
    <property type="entry name" value="MFS general substrate transporter like domains"/>
    <property type="match status" value="2"/>
</dbReference>
<dbReference type="SUPFAM" id="SSF103473">
    <property type="entry name" value="MFS general substrate transporter"/>
    <property type="match status" value="1"/>
</dbReference>
<feature type="transmembrane region" description="Helical" evidence="7">
    <location>
        <begin position="242"/>
        <end position="264"/>
    </location>
</feature>
<evidence type="ECO:0000313" key="9">
    <source>
        <dbReference type="EMBL" id="CDO18056.1"/>
    </source>
</evidence>
<keyword evidence="5 7" id="KW-1133">Transmembrane helix</keyword>
<keyword evidence="4 7" id="KW-0812">Transmembrane</keyword>
<protein>
    <submittedName>
        <fullName evidence="9">Major Facilitator Superfamily protein</fullName>
    </submittedName>
</protein>
<feature type="transmembrane region" description="Helical" evidence="7">
    <location>
        <begin position="161"/>
        <end position="181"/>
    </location>
</feature>
<feature type="transmembrane region" description="Helical" evidence="7">
    <location>
        <begin position="295"/>
        <end position="317"/>
    </location>
</feature>
<evidence type="ECO:0000256" key="3">
    <source>
        <dbReference type="ARBA" id="ARBA00022448"/>
    </source>
</evidence>
<feature type="domain" description="Major facilitator superfamily (MFS) profile" evidence="8">
    <location>
        <begin position="1"/>
        <end position="381"/>
    </location>
</feature>
<feature type="transmembrane region" description="Helical" evidence="7">
    <location>
        <begin position="77"/>
        <end position="97"/>
    </location>
</feature>
<evidence type="ECO:0000256" key="2">
    <source>
        <dbReference type="ARBA" id="ARBA00008335"/>
    </source>
</evidence>
<comment type="similarity">
    <text evidence="2">Belongs to the major facilitator superfamily.</text>
</comment>
<dbReference type="PROSITE" id="PS50850">
    <property type="entry name" value="MFS"/>
    <property type="match status" value="1"/>
</dbReference>
<comment type="caution">
    <text evidence="9">The sequence shown here is derived from an EMBL/GenBank/DDBJ whole genome shotgun (WGS) entry which is preliminary data.</text>
</comment>
<gene>
    <name evidence="9" type="ORF">BN963_SGAL_01251</name>
</gene>
<sequence length="386" mass="41882">MKAFLEKLSLLSLSLMLVSTFSTSTALPQMIATFQQQGYAANQVEMLFSISSFAIMGMLVINPFLDRFLSERSSIILGLSFIAFGGSLPVVGKTYALVVVSRVLLGMGIGLINARAISIISENYQGNERAQMLGFRGSFEVLGNAFLTALVGFLVPLGLSWAFIVYLFALPILLFYLLFAPKRVVVAEVASQKTSAKFTKKDIVYIVGLSLLAGFVININSANSLRIPVIVDQLHLGSPRQASLILSGMMLMGILSGICFEGLLARFKKQLIIVSLIPFALGLFMLGVAHNLWLMLIGAMLSGFWYSIVVTSVFSNVSNKISPQLIGHATTLVLLFCNFGGASAAIVLSLFSKINPQPGFAFVIYAIISLIISLVLMFKTRFLSQK</sequence>
<dbReference type="InterPro" id="IPR036259">
    <property type="entry name" value="MFS_trans_sf"/>
</dbReference>
<dbReference type="InterPro" id="IPR051788">
    <property type="entry name" value="MFS_Transporter"/>
</dbReference>
<dbReference type="PANTHER" id="PTHR23514:SF3">
    <property type="entry name" value="BYPASS OF STOP CODON PROTEIN 6"/>
    <property type="match status" value="1"/>
</dbReference>
<evidence type="ECO:0000256" key="5">
    <source>
        <dbReference type="ARBA" id="ARBA00022989"/>
    </source>
</evidence>
<organism evidence="9 10">
    <name type="scientific">Streptococcus gallolyticus</name>
    <dbReference type="NCBI Taxonomy" id="315405"/>
    <lineage>
        <taxon>Bacteria</taxon>
        <taxon>Bacillati</taxon>
        <taxon>Bacillota</taxon>
        <taxon>Bacilli</taxon>
        <taxon>Lactobacillales</taxon>
        <taxon>Streptococcaceae</taxon>
        <taxon>Streptococcus</taxon>
    </lineage>
</organism>
<dbReference type="PANTHER" id="PTHR23514">
    <property type="entry name" value="BYPASS OF STOP CODON PROTEIN 6"/>
    <property type="match status" value="1"/>
</dbReference>
<feature type="transmembrane region" description="Helical" evidence="7">
    <location>
        <begin position="103"/>
        <end position="121"/>
    </location>
</feature>
<reference evidence="9 10" key="2">
    <citation type="submission" date="2014-05" db="EMBL/GenBank/DDBJ databases">
        <title>Genome sequence of Streptococcus gallolyticus.</title>
        <authorList>
            <person name="Del Campo R."/>
        </authorList>
    </citation>
    <scope>NUCLEOTIDE SEQUENCE [LARGE SCALE GENOMIC DNA]</scope>
    <source>
        <strain evidence="9 10">LMG17956</strain>
    </source>
</reference>
<feature type="transmembrane region" description="Helical" evidence="7">
    <location>
        <begin position="202"/>
        <end position="222"/>
    </location>
</feature>
<evidence type="ECO:0000313" key="10">
    <source>
        <dbReference type="Proteomes" id="UP000027584"/>
    </source>
</evidence>
<evidence type="ECO:0000256" key="1">
    <source>
        <dbReference type="ARBA" id="ARBA00004651"/>
    </source>
</evidence>
<reference evidence="9 10" key="1">
    <citation type="submission" date="2014-02" db="EMBL/GenBank/DDBJ databases">
        <authorList>
            <person name="Manrique M."/>
        </authorList>
    </citation>
    <scope>NUCLEOTIDE SEQUENCE [LARGE SCALE GENOMIC DNA]</scope>
    <source>
        <strain evidence="9 10">LMG17956</strain>
    </source>
</reference>
<feature type="transmembrane region" description="Helical" evidence="7">
    <location>
        <begin position="46"/>
        <end position="65"/>
    </location>
</feature>
<dbReference type="EMBL" id="CCBC010000149">
    <property type="protein sequence ID" value="CDO18056.1"/>
    <property type="molecule type" value="Genomic_DNA"/>
</dbReference>
<dbReference type="InterPro" id="IPR011701">
    <property type="entry name" value="MFS"/>
</dbReference>
<dbReference type="InterPro" id="IPR005829">
    <property type="entry name" value="Sugar_transporter_CS"/>
</dbReference>
<name>A0A060RHJ8_9STRE</name>
<feature type="transmembrane region" description="Helical" evidence="7">
    <location>
        <begin position="133"/>
        <end position="155"/>
    </location>
</feature>
<dbReference type="Pfam" id="PF07690">
    <property type="entry name" value="MFS_1"/>
    <property type="match status" value="1"/>
</dbReference>
<dbReference type="PROSITE" id="PS00217">
    <property type="entry name" value="SUGAR_TRANSPORT_2"/>
    <property type="match status" value="1"/>
</dbReference>
<dbReference type="Proteomes" id="UP000027584">
    <property type="component" value="Unassembled WGS sequence"/>
</dbReference>
<evidence type="ECO:0000259" key="8">
    <source>
        <dbReference type="PROSITE" id="PS50850"/>
    </source>
</evidence>
<feature type="transmembrane region" description="Helical" evidence="7">
    <location>
        <begin position="358"/>
        <end position="378"/>
    </location>
</feature>
<proteinExistence type="inferred from homology"/>
<dbReference type="AlphaFoldDB" id="A0A060RHJ8"/>
<feature type="transmembrane region" description="Helical" evidence="7">
    <location>
        <begin position="271"/>
        <end position="289"/>
    </location>
</feature>
<dbReference type="InterPro" id="IPR020846">
    <property type="entry name" value="MFS_dom"/>
</dbReference>